<sequence length="173" mass="19503">MNGKVKSMKGPDVAFTAEGKKSLSIRSSKKCYTNKVKRESSLRKKAIFHPPFCFRQGEASTRLRTTTDLILGKIMGREAYLTFCLIPFSNPFFRTNLECKQGRKGLKYPYLIQQKKPDLSSDRDSIAVDRGRARITFSIRIRKGIALIACDSLSMLVSGEVPQTRSFKSGPTR</sequence>
<dbReference type="Proteomes" id="UP001157006">
    <property type="component" value="Chromosome 5"/>
</dbReference>
<accession>A0AAV1AP25</accession>
<organism evidence="1 2">
    <name type="scientific">Vicia faba</name>
    <name type="common">Broad bean</name>
    <name type="synonym">Faba vulgaris</name>
    <dbReference type="NCBI Taxonomy" id="3906"/>
    <lineage>
        <taxon>Eukaryota</taxon>
        <taxon>Viridiplantae</taxon>
        <taxon>Streptophyta</taxon>
        <taxon>Embryophyta</taxon>
        <taxon>Tracheophyta</taxon>
        <taxon>Spermatophyta</taxon>
        <taxon>Magnoliopsida</taxon>
        <taxon>eudicotyledons</taxon>
        <taxon>Gunneridae</taxon>
        <taxon>Pentapetalae</taxon>
        <taxon>rosids</taxon>
        <taxon>fabids</taxon>
        <taxon>Fabales</taxon>
        <taxon>Fabaceae</taxon>
        <taxon>Papilionoideae</taxon>
        <taxon>50 kb inversion clade</taxon>
        <taxon>NPAAA clade</taxon>
        <taxon>Hologalegina</taxon>
        <taxon>IRL clade</taxon>
        <taxon>Fabeae</taxon>
        <taxon>Vicia</taxon>
    </lineage>
</organism>
<keyword evidence="2" id="KW-1185">Reference proteome</keyword>
<dbReference type="EMBL" id="OX451740">
    <property type="protein sequence ID" value="CAI8612194.1"/>
    <property type="molecule type" value="Genomic_DNA"/>
</dbReference>
<evidence type="ECO:0000313" key="2">
    <source>
        <dbReference type="Proteomes" id="UP001157006"/>
    </source>
</evidence>
<name>A0AAV1AP25_VICFA</name>
<proteinExistence type="predicted"/>
<gene>
    <name evidence="1" type="ORF">VFH_V022840</name>
</gene>
<reference evidence="1 2" key="1">
    <citation type="submission" date="2023-01" db="EMBL/GenBank/DDBJ databases">
        <authorList>
            <person name="Kreplak J."/>
        </authorList>
    </citation>
    <scope>NUCLEOTIDE SEQUENCE [LARGE SCALE GENOMIC DNA]</scope>
</reference>
<evidence type="ECO:0000313" key="1">
    <source>
        <dbReference type="EMBL" id="CAI8612194.1"/>
    </source>
</evidence>
<dbReference type="AlphaFoldDB" id="A0AAV1AP25"/>
<protein>
    <submittedName>
        <fullName evidence="1">Uncharacterized protein</fullName>
    </submittedName>
</protein>